<proteinExistence type="predicted"/>
<dbReference type="AlphaFoldDB" id="A0A4U6CPI7"/>
<dbReference type="InterPro" id="IPR013879">
    <property type="entry name" value="DUF1761"/>
</dbReference>
<feature type="transmembrane region" description="Helical" evidence="1">
    <location>
        <begin position="83"/>
        <end position="101"/>
    </location>
</feature>
<feature type="transmembrane region" description="Helical" evidence="1">
    <location>
        <begin position="113"/>
        <end position="135"/>
    </location>
</feature>
<feature type="transmembrane region" description="Helical" evidence="1">
    <location>
        <begin position="12"/>
        <end position="33"/>
    </location>
</feature>
<evidence type="ECO:0000313" key="2">
    <source>
        <dbReference type="EMBL" id="TKT85297.1"/>
    </source>
</evidence>
<name>A0A4U6CPI7_9BACT</name>
<keyword evidence="1" id="KW-0812">Transmembrane</keyword>
<feature type="transmembrane region" description="Helical" evidence="1">
    <location>
        <begin position="53"/>
        <end position="76"/>
    </location>
</feature>
<dbReference type="EMBL" id="SZVO01000032">
    <property type="protein sequence ID" value="TKT85297.1"/>
    <property type="molecule type" value="Genomic_DNA"/>
</dbReference>
<organism evidence="2 3">
    <name type="scientific">Dyadobacter frigoris</name>
    <dbReference type="NCBI Taxonomy" id="2576211"/>
    <lineage>
        <taxon>Bacteria</taxon>
        <taxon>Pseudomonadati</taxon>
        <taxon>Bacteroidota</taxon>
        <taxon>Cytophagia</taxon>
        <taxon>Cytophagales</taxon>
        <taxon>Spirosomataceae</taxon>
        <taxon>Dyadobacter</taxon>
    </lineage>
</organism>
<evidence type="ECO:0000256" key="1">
    <source>
        <dbReference type="SAM" id="Phobius"/>
    </source>
</evidence>
<comment type="caution">
    <text evidence="2">The sequence shown here is derived from an EMBL/GenBank/DDBJ whole genome shotgun (WGS) entry which is preliminary data.</text>
</comment>
<gene>
    <name evidence="2" type="ORF">FDK13_34060</name>
</gene>
<keyword evidence="1" id="KW-1133">Transmembrane helix</keyword>
<sequence length="138" mass="15154">MFNVLAEISWLSVLLAFVPYFLLGALWFTLLFSKPYKVSLGRENDLPQKLAPIFIIGPALCCLVITIASAILIYALKIDSYENAVIFAILVGLGYLVANTVNIAINPNIPKPLLYGLISGAYHFVGILIVSLILVRMK</sequence>
<reference evidence="2 3" key="1">
    <citation type="submission" date="2019-05" db="EMBL/GenBank/DDBJ databases">
        <title>Dyadobacter AR-3-8 sp. nov., isolated from arctic soil.</title>
        <authorList>
            <person name="Chaudhary D.K."/>
        </authorList>
    </citation>
    <scope>NUCLEOTIDE SEQUENCE [LARGE SCALE GENOMIC DNA]</scope>
    <source>
        <strain evidence="2 3">AR-3-8</strain>
    </source>
</reference>
<dbReference type="Proteomes" id="UP000304900">
    <property type="component" value="Unassembled WGS sequence"/>
</dbReference>
<evidence type="ECO:0000313" key="3">
    <source>
        <dbReference type="Proteomes" id="UP000304900"/>
    </source>
</evidence>
<accession>A0A4U6CPI7</accession>
<dbReference type="Pfam" id="PF08570">
    <property type="entry name" value="DUF1761"/>
    <property type="match status" value="1"/>
</dbReference>
<dbReference type="OrthoDB" id="2623652at2"/>
<protein>
    <submittedName>
        <fullName evidence="2">DUF1761 domain-containing protein</fullName>
    </submittedName>
</protein>
<keyword evidence="3" id="KW-1185">Reference proteome</keyword>
<keyword evidence="1" id="KW-0472">Membrane</keyword>